<dbReference type="OrthoDB" id="9810066at2"/>
<evidence type="ECO:0000313" key="2">
    <source>
        <dbReference type="Proteomes" id="UP000247459"/>
    </source>
</evidence>
<dbReference type="InterPro" id="IPR014622">
    <property type="entry name" value="UCP036794_erythomycin"/>
</dbReference>
<dbReference type="PIRSF" id="PIRSF036794">
    <property type="entry name" value="UCP_erythr_ester"/>
    <property type="match status" value="1"/>
</dbReference>
<dbReference type="PANTHER" id="PTHR31299">
    <property type="entry name" value="ESTERASE, PUTATIVE (AFU_ORTHOLOGUE AFUA_1G05850)-RELATED"/>
    <property type="match status" value="1"/>
</dbReference>
<accession>A0A2W0C6W5</accession>
<sequence>MNFNSQSEKDAYLKELGALFIPLDEMENLDRMVDAIGDADIVLLGESSHGTADFYRYRAELSKKLVSRKGFNIISVEGDWPAAYRLNRYIKGAPGADSSAADALGDFTRWPTWMWANTEIRDFAEWLKEYNAAEISGSSERSKIGFYGIDMYSLWESMEAIIGYLEKTRSPQLEQARRTYACFDPYNKDHQSYGIAAGLLSESCENEVVELLKQMQKQRMVHPGSEEELNAEVNMLVTSSSEAYYRTMVRGGPDSWNVRDMHMVESLKRIMSYYGSSAKAIVWEHNTHIGDARATDMLENGMVNVGQLLREDAQHRVFAVGFGTYKGEVLAGRAWGDPVEKMVVPPGQPGSWEDYMHQAGGGRNGMVMLSEASSLLHKVIGHRAIGVVYDPKLERFGNYVPSSMADRYDAFVHLDQTTALQPLPIHKPVATEALFSS</sequence>
<dbReference type="Gene3D" id="3.40.1660.10">
    <property type="entry name" value="EreA-like (biosynthetic domain)"/>
    <property type="match status" value="1"/>
</dbReference>
<dbReference type="Gene3D" id="1.20.1440.30">
    <property type="entry name" value="Biosynthetic Protein domain"/>
    <property type="match status" value="1"/>
</dbReference>
<reference evidence="1 2" key="1">
    <citation type="submission" date="2018-01" db="EMBL/GenBank/DDBJ databases">
        <title>Genome sequence of the PGP bacterium Paenibacillus illinoisensis E3.</title>
        <authorList>
            <person name="Rolli E."/>
            <person name="Marasco R."/>
            <person name="Bessem C."/>
            <person name="Michoud G."/>
            <person name="Gaiarsa S."/>
            <person name="Borin S."/>
            <person name="Daffonchio D."/>
        </authorList>
    </citation>
    <scope>NUCLEOTIDE SEQUENCE [LARGE SCALE GENOMIC DNA]</scope>
    <source>
        <strain evidence="1 2">E3</strain>
    </source>
</reference>
<gene>
    <name evidence="1" type="ORF">PIL02S_05464</name>
</gene>
<dbReference type="AlphaFoldDB" id="A0A2W0C6W5"/>
<protein>
    <submittedName>
        <fullName evidence="1">Erythromycin esterase-like enzyme</fullName>
    </submittedName>
</protein>
<dbReference type="PANTHER" id="PTHR31299:SF0">
    <property type="entry name" value="ESTERASE, PUTATIVE (AFU_ORTHOLOGUE AFUA_1G05850)-RELATED"/>
    <property type="match status" value="1"/>
</dbReference>
<dbReference type="RefSeq" id="WP_110822167.1">
    <property type="nucleotide sequence ID" value="NZ_PRLG01000029.1"/>
</dbReference>
<dbReference type="CDD" id="cd14728">
    <property type="entry name" value="Ere-like"/>
    <property type="match status" value="1"/>
</dbReference>
<dbReference type="InterPro" id="IPR052036">
    <property type="entry name" value="Hydrolase/PRTase-associated"/>
</dbReference>
<dbReference type="InterPro" id="IPR007815">
    <property type="entry name" value="Emycin_Estase"/>
</dbReference>
<organism evidence="1 2">
    <name type="scientific">Paenibacillus illinoisensis</name>
    <dbReference type="NCBI Taxonomy" id="59845"/>
    <lineage>
        <taxon>Bacteria</taxon>
        <taxon>Bacillati</taxon>
        <taxon>Bacillota</taxon>
        <taxon>Bacilli</taxon>
        <taxon>Bacillales</taxon>
        <taxon>Paenibacillaceae</taxon>
        <taxon>Paenibacillus</taxon>
    </lineage>
</organism>
<dbReference type="SUPFAM" id="SSF159501">
    <property type="entry name" value="EreA/ChaN-like"/>
    <property type="match status" value="1"/>
</dbReference>
<dbReference type="Gene3D" id="3.30.1870.10">
    <property type="entry name" value="EreA-like, domain 2"/>
    <property type="match status" value="1"/>
</dbReference>
<dbReference type="GO" id="GO:0046677">
    <property type="term" value="P:response to antibiotic"/>
    <property type="evidence" value="ECO:0007669"/>
    <property type="project" value="InterPro"/>
</dbReference>
<proteinExistence type="predicted"/>
<dbReference type="EMBL" id="PRLG01000029">
    <property type="protein sequence ID" value="PYY26089.1"/>
    <property type="molecule type" value="Genomic_DNA"/>
</dbReference>
<dbReference type="Pfam" id="PF05139">
    <property type="entry name" value="Erythro_esteras"/>
    <property type="match status" value="1"/>
</dbReference>
<evidence type="ECO:0000313" key="1">
    <source>
        <dbReference type="EMBL" id="PYY26089.1"/>
    </source>
</evidence>
<name>A0A2W0C6W5_9BACL</name>
<dbReference type="Proteomes" id="UP000247459">
    <property type="component" value="Unassembled WGS sequence"/>
</dbReference>
<comment type="caution">
    <text evidence="1">The sequence shown here is derived from an EMBL/GenBank/DDBJ whole genome shotgun (WGS) entry which is preliminary data.</text>
</comment>